<evidence type="ECO:0000313" key="4">
    <source>
        <dbReference type="Proteomes" id="UP000824755"/>
    </source>
</evidence>
<dbReference type="Proteomes" id="UP000824755">
    <property type="component" value="Chromosome"/>
</dbReference>
<protein>
    <submittedName>
        <fullName evidence="3">Spore coat U domain-containing protein</fullName>
    </submittedName>
</protein>
<dbReference type="SMART" id="SM00972">
    <property type="entry name" value="SCPU"/>
    <property type="match status" value="2"/>
</dbReference>
<dbReference type="InterPro" id="IPR007893">
    <property type="entry name" value="Spore_coat_U/FanG"/>
</dbReference>
<name>A0ABX8WLI1_9GAMM</name>
<evidence type="ECO:0000256" key="1">
    <source>
        <dbReference type="SAM" id="SignalP"/>
    </source>
</evidence>
<gene>
    <name evidence="3" type="ORF">H8L67_07770</name>
</gene>
<feature type="domain" description="Spore coat protein U/FanG" evidence="2">
    <location>
        <begin position="194"/>
        <end position="325"/>
    </location>
</feature>
<organism evidence="3 4">
    <name type="scientific">Lysobacter soyae</name>
    <dbReference type="NCBI Taxonomy" id="2764185"/>
    <lineage>
        <taxon>Bacteria</taxon>
        <taxon>Pseudomonadati</taxon>
        <taxon>Pseudomonadota</taxon>
        <taxon>Gammaproteobacteria</taxon>
        <taxon>Lysobacterales</taxon>
        <taxon>Lysobacteraceae</taxon>
        <taxon>Lysobacter</taxon>
    </lineage>
</organism>
<dbReference type="EMBL" id="CP080544">
    <property type="protein sequence ID" value="QYR52486.1"/>
    <property type="molecule type" value="Genomic_DNA"/>
</dbReference>
<dbReference type="Pfam" id="PF05229">
    <property type="entry name" value="SCPU"/>
    <property type="match status" value="2"/>
</dbReference>
<evidence type="ECO:0000313" key="3">
    <source>
        <dbReference type="EMBL" id="QYR52486.1"/>
    </source>
</evidence>
<dbReference type="PANTHER" id="PTHR37089">
    <property type="entry name" value="PROTEIN U-RELATED"/>
    <property type="match status" value="1"/>
</dbReference>
<feature type="domain" description="Spore coat protein U/FanG" evidence="2">
    <location>
        <begin position="22"/>
        <end position="153"/>
    </location>
</feature>
<reference evidence="3 4" key="1">
    <citation type="submission" date="2021-08" db="EMBL/GenBank/DDBJ databases">
        <title>Lysobacter sp. strain CJ11 Genome sequencing and assembly.</title>
        <authorList>
            <person name="Kim I."/>
        </authorList>
    </citation>
    <scope>NUCLEOTIDE SEQUENCE [LARGE SCALE GENOMIC DNA]</scope>
    <source>
        <strain evidence="3 4">CJ11</strain>
    </source>
</reference>
<evidence type="ECO:0000259" key="2">
    <source>
        <dbReference type="Pfam" id="PF05229"/>
    </source>
</evidence>
<proteinExistence type="predicted"/>
<feature type="chain" id="PRO_5045895197" evidence="1">
    <location>
        <begin position="25"/>
        <end position="328"/>
    </location>
</feature>
<keyword evidence="1" id="KW-0732">Signal</keyword>
<sequence length="328" mass="34308">MNSRALLLLLAMLWLVLHTAPARAATTCTTSAPDIVITGYDGTAQASANTTITVRCTTPDFALFGGRAYVNLCLYIDGQPRRLVNGASTLAYELYTASGSVWQAPSASPPSQQMVNLNYSVGWGGGSGSATVLINARIPAQSGAVNGTYSHTLPGVATSAEFRSSEPGFFGDPTAPPASCKTGDIAGANTPNFPFATTAQVTTTCQINTASDLNFGSVEGFITSAVNQTSQINLRCVGGTAWKLGLNNGINANGTQRRMKHSAAAEFVDYELYRDAGRSQRWGTTLNSDTQNGIGTGNAQTVTVYGQVPQQTATPGDYSDTVTVTITY</sequence>
<accession>A0ABX8WLI1</accession>
<dbReference type="InterPro" id="IPR053167">
    <property type="entry name" value="Spore_coat_component"/>
</dbReference>
<dbReference type="RefSeq" id="WP_220379271.1">
    <property type="nucleotide sequence ID" value="NZ_CP080544.1"/>
</dbReference>
<keyword evidence="4" id="KW-1185">Reference proteome</keyword>
<feature type="signal peptide" evidence="1">
    <location>
        <begin position="1"/>
        <end position="24"/>
    </location>
</feature>
<dbReference type="PANTHER" id="PTHR37089:SF4">
    <property type="entry name" value="EXPORTED PROTEIN"/>
    <property type="match status" value="1"/>
</dbReference>